<name>A0A099IBX3_CLOIN</name>
<proteinExistence type="predicted"/>
<dbReference type="Proteomes" id="UP000030008">
    <property type="component" value="Unassembled WGS sequence"/>
</dbReference>
<dbReference type="NCBIfam" id="TIGR00266">
    <property type="entry name" value="TIGR00266 family protein"/>
    <property type="match status" value="1"/>
</dbReference>
<dbReference type="EMBL" id="JQIF01000001">
    <property type="protein sequence ID" value="KGJ55046.1"/>
    <property type="molecule type" value="Genomic_DNA"/>
</dbReference>
<dbReference type="InterPro" id="IPR016031">
    <property type="entry name" value="Trp_RNA-bd_attenuator-like_dom"/>
</dbReference>
<dbReference type="Pfam" id="PF01987">
    <property type="entry name" value="AIM24"/>
    <property type="match status" value="1"/>
</dbReference>
<accession>A0A099IBX3</accession>
<dbReference type="RefSeq" id="WP_022300587.1">
    <property type="nucleotide sequence ID" value="NZ_CAXULZ010000019.1"/>
</dbReference>
<dbReference type="Gene3D" id="3.60.160.10">
    <property type="entry name" value="Mitochondrial biogenesis AIM24"/>
    <property type="match status" value="1"/>
</dbReference>
<sequence>MKYEIIGGQLPAVVCKLDRGEKMFTESGGMCWMEEGFSMDSNTRGGLLKGLGRAMSGESIFLTTYTSSHDHAEIAFGSSFPGKILPVTLHDGKTLIVQKNAFLAAEDGVNLQAHFRKKLGTGFFGGEGFVLQKLTGNGTAFLEIDGDIIEKTLAPGETLQVDQGYIAGFEETVHFDITTVKGLKNKFFSGEGMFLATLSGPGKIWLQTMPFSVLADRVISLVPKN</sequence>
<dbReference type="InterPro" id="IPR002838">
    <property type="entry name" value="AIM24"/>
</dbReference>
<protein>
    <recommendedName>
        <fullName evidence="3">TIGR00266 family protein</fullName>
    </recommendedName>
</protein>
<evidence type="ECO:0008006" key="3">
    <source>
        <dbReference type="Google" id="ProtNLM"/>
    </source>
</evidence>
<dbReference type="AlphaFoldDB" id="A0A099IBX3"/>
<dbReference type="SUPFAM" id="SSF51219">
    <property type="entry name" value="TRAP-like"/>
    <property type="match status" value="1"/>
</dbReference>
<reference evidence="1 2" key="1">
    <citation type="submission" date="2014-08" db="EMBL/GenBank/DDBJ databases">
        <title>Clostridium innocuum, an unnegligible vancomycin-resistant pathogen causing extra-intestinal infections.</title>
        <authorList>
            <person name="Feng Y."/>
            <person name="Chiu C.-H."/>
        </authorList>
    </citation>
    <scope>NUCLEOTIDE SEQUENCE [LARGE SCALE GENOMIC DNA]</scope>
    <source>
        <strain evidence="1 2">AN88</strain>
    </source>
</reference>
<dbReference type="InterPro" id="IPR036983">
    <property type="entry name" value="AIM24_sf"/>
</dbReference>
<evidence type="ECO:0000313" key="2">
    <source>
        <dbReference type="Proteomes" id="UP000030008"/>
    </source>
</evidence>
<dbReference type="PANTHER" id="PTHR43657:SF1">
    <property type="entry name" value="ALTERED INHERITANCE OF MITOCHONDRIA PROTEIN 24, MITOCHONDRIAL"/>
    <property type="match status" value="1"/>
</dbReference>
<organism evidence="1 2">
    <name type="scientific">Clostridium innocuum</name>
    <dbReference type="NCBI Taxonomy" id="1522"/>
    <lineage>
        <taxon>Bacteria</taxon>
        <taxon>Bacillati</taxon>
        <taxon>Bacillota</taxon>
        <taxon>Clostridia</taxon>
        <taxon>Eubacteriales</taxon>
        <taxon>Clostridiaceae</taxon>
        <taxon>Clostridium</taxon>
    </lineage>
</organism>
<evidence type="ECO:0000313" key="1">
    <source>
        <dbReference type="EMBL" id="KGJ55046.1"/>
    </source>
</evidence>
<comment type="caution">
    <text evidence="1">The sequence shown here is derived from an EMBL/GenBank/DDBJ whole genome shotgun (WGS) entry which is preliminary data.</text>
</comment>
<dbReference type="PANTHER" id="PTHR43657">
    <property type="entry name" value="TRYPTOPHAN RNA-BINDING ATTENUATOR PROTEIN-LIKE PROTEIN"/>
    <property type="match status" value="1"/>
</dbReference>
<gene>
    <name evidence="1" type="ORF">CIAN88_00260</name>
</gene>